<protein>
    <submittedName>
        <fullName evidence="2">Uncharacterized protein</fullName>
    </submittedName>
</protein>
<sequence length="69" mass="7297">MSMHGVGVILLWLGTLLLVAVLQYRLRKGAWSEEAFANPPPIARWAVAIAAGGMILAAVGGGLVVWGLW</sequence>
<gene>
    <name evidence="2" type="ORF">G4223_04655</name>
</gene>
<dbReference type="AlphaFoldDB" id="A0A7C9QSW9"/>
<name>A0A7C9QSW9_9PROT</name>
<proteinExistence type="predicted"/>
<keyword evidence="1" id="KW-0812">Transmembrane</keyword>
<accession>A0A7C9QSW9</accession>
<reference evidence="2 3" key="1">
    <citation type="submission" date="2020-02" db="EMBL/GenBank/DDBJ databases">
        <authorList>
            <person name="Dziuba M."/>
            <person name="Kuznetsov B."/>
            <person name="Mardanov A."/>
            <person name="Ravin N."/>
            <person name="Grouzdev D."/>
        </authorList>
    </citation>
    <scope>NUCLEOTIDE SEQUENCE [LARGE SCALE GENOMIC DNA]</scope>
    <source>
        <strain evidence="2 3">SpK</strain>
    </source>
</reference>
<dbReference type="EMBL" id="JAAIYP010000027">
    <property type="protein sequence ID" value="NFV79399.1"/>
    <property type="molecule type" value="Genomic_DNA"/>
</dbReference>
<dbReference type="RefSeq" id="WP_163675707.1">
    <property type="nucleotide sequence ID" value="NZ_JAAIYP010000027.1"/>
</dbReference>
<organism evidence="2 3">
    <name type="scientific">Magnetospirillum aberrantis SpK</name>
    <dbReference type="NCBI Taxonomy" id="908842"/>
    <lineage>
        <taxon>Bacteria</taxon>
        <taxon>Pseudomonadati</taxon>
        <taxon>Pseudomonadota</taxon>
        <taxon>Alphaproteobacteria</taxon>
        <taxon>Rhodospirillales</taxon>
        <taxon>Rhodospirillaceae</taxon>
        <taxon>Magnetospirillum</taxon>
    </lineage>
</organism>
<dbReference type="Proteomes" id="UP000480684">
    <property type="component" value="Unassembled WGS sequence"/>
</dbReference>
<keyword evidence="1" id="KW-0472">Membrane</keyword>
<keyword evidence="3" id="KW-1185">Reference proteome</keyword>
<keyword evidence="1" id="KW-1133">Transmembrane helix</keyword>
<feature type="transmembrane region" description="Helical" evidence="1">
    <location>
        <begin position="6"/>
        <end position="24"/>
    </location>
</feature>
<evidence type="ECO:0000256" key="1">
    <source>
        <dbReference type="SAM" id="Phobius"/>
    </source>
</evidence>
<evidence type="ECO:0000313" key="2">
    <source>
        <dbReference type="EMBL" id="NFV79399.1"/>
    </source>
</evidence>
<comment type="caution">
    <text evidence="2">The sequence shown here is derived from an EMBL/GenBank/DDBJ whole genome shotgun (WGS) entry which is preliminary data.</text>
</comment>
<evidence type="ECO:0000313" key="3">
    <source>
        <dbReference type="Proteomes" id="UP000480684"/>
    </source>
</evidence>
<feature type="transmembrane region" description="Helical" evidence="1">
    <location>
        <begin position="45"/>
        <end position="68"/>
    </location>
</feature>